<dbReference type="InterPro" id="IPR029058">
    <property type="entry name" value="AB_hydrolase_fold"/>
</dbReference>
<dbReference type="CDD" id="cd00519">
    <property type="entry name" value="Lipase_3"/>
    <property type="match status" value="1"/>
</dbReference>
<dbReference type="GO" id="GO:0006629">
    <property type="term" value="P:lipid metabolic process"/>
    <property type="evidence" value="ECO:0007669"/>
    <property type="project" value="InterPro"/>
</dbReference>
<dbReference type="Pfam" id="PF01764">
    <property type="entry name" value="Lipase_3"/>
    <property type="match status" value="1"/>
</dbReference>
<reference evidence="4" key="1">
    <citation type="submission" date="2024-02" db="UniProtKB">
        <authorList>
            <consortium name="WormBaseParasite"/>
        </authorList>
    </citation>
    <scope>IDENTIFICATION</scope>
</reference>
<accession>A0AAF3EDJ3</accession>
<dbReference type="Gene3D" id="3.40.50.1820">
    <property type="entry name" value="alpha/beta hydrolase"/>
    <property type="match status" value="1"/>
</dbReference>
<evidence type="ECO:0000259" key="2">
    <source>
        <dbReference type="Pfam" id="PF01764"/>
    </source>
</evidence>
<dbReference type="AlphaFoldDB" id="A0AAF3EDJ3"/>
<evidence type="ECO:0000256" key="1">
    <source>
        <dbReference type="SAM" id="SignalP"/>
    </source>
</evidence>
<protein>
    <submittedName>
        <fullName evidence="4">Fungal lipase-like domain-containing protein</fullName>
    </submittedName>
</protein>
<organism evidence="3 4">
    <name type="scientific">Mesorhabditis belari</name>
    <dbReference type="NCBI Taxonomy" id="2138241"/>
    <lineage>
        <taxon>Eukaryota</taxon>
        <taxon>Metazoa</taxon>
        <taxon>Ecdysozoa</taxon>
        <taxon>Nematoda</taxon>
        <taxon>Chromadorea</taxon>
        <taxon>Rhabditida</taxon>
        <taxon>Rhabditina</taxon>
        <taxon>Rhabditomorpha</taxon>
        <taxon>Rhabditoidea</taxon>
        <taxon>Rhabditidae</taxon>
        <taxon>Mesorhabditinae</taxon>
        <taxon>Mesorhabditis</taxon>
    </lineage>
</organism>
<keyword evidence="1" id="KW-0732">Signal</keyword>
<name>A0AAF3EDJ3_9BILA</name>
<sequence length="295" mass="33440">MHFFHLLAAFLSLVHLGTAIAIRSAPSYSDDLARKRFWPLCAAAYTNPTKCIDKWLNAQLIRQLTLPCDEIFKNDTCSGYTAISPTLRVIALVFRGTTTDGQLFAEGVESLKPNQQLGKGYVDEYFYNGFMKLWNAGMKDDFLAQHSRYPNYDIYITGHSLGGAMSTIAVNYLSINYDIPTIYHMTFGEPRVGDSAFVEMHDARFGGTTGYSYRVVHQNDIVPHIPPQLFSYEHHKTEIWYDNDMKTADYKTCSMDESSDCANSVPALHYNISQHDTYFGVEFHDWIANGCQQAL</sequence>
<feature type="signal peptide" evidence="1">
    <location>
        <begin position="1"/>
        <end position="19"/>
    </location>
</feature>
<dbReference type="Proteomes" id="UP000887575">
    <property type="component" value="Unassembled WGS sequence"/>
</dbReference>
<dbReference type="PANTHER" id="PTHR45908">
    <property type="entry name" value="PROTEIN CBG11750-RELATED"/>
    <property type="match status" value="1"/>
</dbReference>
<feature type="domain" description="Fungal lipase-type" evidence="2">
    <location>
        <begin position="92"/>
        <end position="228"/>
    </location>
</feature>
<dbReference type="SUPFAM" id="SSF53474">
    <property type="entry name" value="alpha/beta-Hydrolases"/>
    <property type="match status" value="1"/>
</dbReference>
<feature type="chain" id="PRO_5042061232" evidence="1">
    <location>
        <begin position="20"/>
        <end position="295"/>
    </location>
</feature>
<dbReference type="WBParaSite" id="MBELARI_LOCUS12046">
    <property type="protein sequence ID" value="MBELARI_LOCUS12046"/>
    <property type="gene ID" value="MBELARI_LOCUS12046"/>
</dbReference>
<keyword evidence="3" id="KW-1185">Reference proteome</keyword>
<evidence type="ECO:0000313" key="3">
    <source>
        <dbReference type="Proteomes" id="UP000887575"/>
    </source>
</evidence>
<dbReference type="InterPro" id="IPR002921">
    <property type="entry name" value="Fungal_lipase-type"/>
</dbReference>
<evidence type="ECO:0000313" key="4">
    <source>
        <dbReference type="WBParaSite" id="MBELARI_LOCUS12046"/>
    </source>
</evidence>
<proteinExistence type="predicted"/>